<organism evidence="1 2">
    <name type="scientific">Erythrobacter ani</name>
    <dbReference type="NCBI Taxonomy" id="2827235"/>
    <lineage>
        <taxon>Bacteria</taxon>
        <taxon>Pseudomonadati</taxon>
        <taxon>Pseudomonadota</taxon>
        <taxon>Alphaproteobacteria</taxon>
        <taxon>Sphingomonadales</taxon>
        <taxon>Erythrobacteraceae</taxon>
        <taxon>Erythrobacter/Porphyrobacter group</taxon>
        <taxon>Erythrobacter</taxon>
    </lineage>
</organism>
<dbReference type="RefSeq" id="WP_218318088.1">
    <property type="nucleotide sequence ID" value="NZ_JAGSPB010000004.1"/>
</dbReference>
<protein>
    <recommendedName>
        <fullName evidence="3">Transposase</fullName>
    </recommendedName>
</protein>
<keyword evidence="2" id="KW-1185">Reference proteome</keyword>
<gene>
    <name evidence="1" type="ORF">KCG45_15305</name>
</gene>
<name>A0ABS6SRA0_9SPHN</name>
<reference evidence="1 2" key="1">
    <citation type="submission" date="2021-04" db="EMBL/GenBank/DDBJ databases">
        <authorList>
            <person name="Pira H."/>
            <person name="Risdian C."/>
            <person name="Wink J."/>
        </authorList>
    </citation>
    <scope>NUCLEOTIDE SEQUENCE [LARGE SCALE GENOMIC DNA]</scope>
    <source>
        <strain evidence="1 2">WH131</strain>
    </source>
</reference>
<sequence>MIKLTYPRPTHSLDEIRPLFDEFRRTHPDTFREWYAEWEYSYTSGTPDRPKKDPTEENPTMIKVAKTVYAFLSTRTEHEDFADLGAGFDSFQSLMHEIVRSDLKGERS</sequence>
<dbReference type="Proteomes" id="UP000699975">
    <property type="component" value="Unassembled WGS sequence"/>
</dbReference>
<proteinExistence type="predicted"/>
<evidence type="ECO:0000313" key="1">
    <source>
        <dbReference type="EMBL" id="MBV7267552.1"/>
    </source>
</evidence>
<evidence type="ECO:0008006" key="3">
    <source>
        <dbReference type="Google" id="ProtNLM"/>
    </source>
</evidence>
<comment type="caution">
    <text evidence="1">The sequence shown here is derived from an EMBL/GenBank/DDBJ whole genome shotgun (WGS) entry which is preliminary data.</text>
</comment>
<evidence type="ECO:0000313" key="2">
    <source>
        <dbReference type="Proteomes" id="UP000699975"/>
    </source>
</evidence>
<accession>A0ABS6SRA0</accession>
<dbReference type="EMBL" id="JAGSPB010000004">
    <property type="protein sequence ID" value="MBV7267552.1"/>
    <property type="molecule type" value="Genomic_DNA"/>
</dbReference>